<proteinExistence type="inferred from homology"/>
<dbReference type="InterPro" id="IPR017850">
    <property type="entry name" value="Alkaline_phosphatase_core_sf"/>
</dbReference>
<gene>
    <name evidence="6" type="ORF">JIV24_19390</name>
</gene>
<feature type="domain" description="Sulfatase N-terminal" evidence="5">
    <location>
        <begin position="28"/>
        <end position="348"/>
    </location>
</feature>
<dbReference type="InterPro" id="IPR024607">
    <property type="entry name" value="Sulfatase_CS"/>
</dbReference>
<evidence type="ECO:0000256" key="4">
    <source>
        <dbReference type="ARBA" id="ARBA00022837"/>
    </source>
</evidence>
<dbReference type="RefSeq" id="WP_200466739.1">
    <property type="nucleotide sequence ID" value="NZ_JAENRR010000073.1"/>
</dbReference>
<sequence length="466" mass="52767">MILRNILLITGLVLTMTSCHSSVGKQKPNIILLLADDLGYGDLSCYGSQRINTPNIDQMAKEGLKFNQFYSGSAVCTPTRVSVLTGRYPLRYNVTKHFNDEEMHLQPNVPTIPKALKTAGYVSKHIGKWHLGGLNEVHIKNRANSMPGPIEHGFDHYLAMLEDPLYRKPAMLERRLYKDGAKHLIRDEQIIDPIEKHWTDVKTDEALEFIEQSNKGSEPFFLNLWFDTPHAPYEAAPDVSLTPYQEKAKGDDLLYRSMVTHLDHSVGRVLDKLKELGIDDNTVVILTSDNGPAYMGSPGKFKGRKVDFHEGGIRVPAIAWGPGQIKGGVVTDELAHTNDLLPTFCDYSGQAINKDWKLDGMSIRSLLDEGAELEDRGLVFWQIALYKHNGNYHRTTDKRPDPVATEVVRKGKWKLLAKDGEPVELFNLEEDPYERWNLMKTYPELTAELSIALKKWLAEPRMDITY</sequence>
<keyword evidence="7" id="KW-1185">Reference proteome</keyword>
<dbReference type="Pfam" id="PF00884">
    <property type="entry name" value="Sulfatase"/>
    <property type="match status" value="1"/>
</dbReference>
<comment type="caution">
    <text evidence="6">The sequence shown here is derived from an EMBL/GenBank/DDBJ whole genome shotgun (WGS) entry which is preliminary data.</text>
</comment>
<dbReference type="PROSITE" id="PS00149">
    <property type="entry name" value="SULFATASE_2"/>
    <property type="match status" value="1"/>
</dbReference>
<dbReference type="InterPro" id="IPR000917">
    <property type="entry name" value="Sulfatase_N"/>
</dbReference>
<evidence type="ECO:0000256" key="3">
    <source>
        <dbReference type="ARBA" id="ARBA00022801"/>
    </source>
</evidence>
<dbReference type="PROSITE" id="PS00523">
    <property type="entry name" value="SULFATASE_1"/>
    <property type="match status" value="1"/>
</dbReference>
<dbReference type="PANTHER" id="PTHR42693:SF53">
    <property type="entry name" value="ENDO-4-O-SULFATASE"/>
    <property type="match status" value="1"/>
</dbReference>
<dbReference type="SUPFAM" id="SSF53649">
    <property type="entry name" value="Alkaline phosphatase-like"/>
    <property type="match status" value="1"/>
</dbReference>
<dbReference type="Proteomes" id="UP000605676">
    <property type="component" value="Unassembled WGS sequence"/>
</dbReference>
<dbReference type="Gene3D" id="3.30.1120.10">
    <property type="match status" value="1"/>
</dbReference>
<dbReference type="EMBL" id="JAENRR010000073">
    <property type="protein sequence ID" value="MBK3519520.1"/>
    <property type="molecule type" value="Genomic_DNA"/>
</dbReference>
<keyword evidence="3" id="KW-0378">Hydrolase</keyword>
<organism evidence="6 7">
    <name type="scientific">Carboxylicivirga marina</name>
    <dbReference type="NCBI Taxonomy" id="2800988"/>
    <lineage>
        <taxon>Bacteria</taxon>
        <taxon>Pseudomonadati</taxon>
        <taxon>Bacteroidota</taxon>
        <taxon>Bacteroidia</taxon>
        <taxon>Marinilabiliales</taxon>
        <taxon>Marinilabiliaceae</taxon>
        <taxon>Carboxylicivirga</taxon>
    </lineage>
</organism>
<keyword evidence="4" id="KW-0106">Calcium</keyword>
<accession>A0ABS1HPB8</accession>
<evidence type="ECO:0000313" key="7">
    <source>
        <dbReference type="Proteomes" id="UP000605676"/>
    </source>
</evidence>
<name>A0ABS1HPB8_9BACT</name>
<keyword evidence="2" id="KW-0479">Metal-binding</keyword>
<reference evidence="6 7" key="1">
    <citation type="submission" date="2021-01" db="EMBL/GenBank/DDBJ databases">
        <title>Carboxyliciviraga sp.nov., isolated from coastal sediments.</title>
        <authorList>
            <person name="Lu D."/>
            <person name="Zhang T."/>
        </authorList>
    </citation>
    <scope>NUCLEOTIDE SEQUENCE [LARGE SCALE GENOMIC DNA]</scope>
    <source>
        <strain evidence="6 7">N1Y132</strain>
    </source>
</reference>
<evidence type="ECO:0000256" key="2">
    <source>
        <dbReference type="ARBA" id="ARBA00022723"/>
    </source>
</evidence>
<evidence type="ECO:0000256" key="1">
    <source>
        <dbReference type="ARBA" id="ARBA00008779"/>
    </source>
</evidence>
<comment type="similarity">
    <text evidence="1">Belongs to the sulfatase family.</text>
</comment>
<dbReference type="PANTHER" id="PTHR42693">
    <property type="entry name" value="ARYLSULFATASE FAMILY MEMBER"/>
    <property type="match status" value="1"/>
</dbReference>
<evidence type="ECO:0000313" key="6">
    <source>
        <dbReference type="EMBL" id="MBK3519520.1"/>
    </source>
</evidence>
<dbReference type="PROSITE" id="PS51257">
    <property type="entry name" value="PROKAR_LIPOPROTEIN"/>
    <property type="match status" value="1"/>
</dbReference>
<protein>
    <submittedName>
        <fullName evidence="6">Sulfatase-like hydrolase/transferase</fullName>
    </submittedName>
</protein>
<dbReference type="InterPro" id="IPR050738">
    <property type="entry name" value="Sulfatase"/>
</dbReference>
<dbReference type="Gene3D" id="3.40.720.10">
    <property type="entry name" value="Alkaline Phosphatase, subunit A"/>
    <property type="match status" value="1"/>
</dbReference>
<evidence type="ECO:0000259" key="5">
    <source>
        <dbReference type="Pfam" id="PF00884"/>
    </source>
</evidence>